<name>A0A8S4RE31_9NEOP</name>
<accession>A0A8S4RE31</accession>
<evidence type="ECO:0000313" key="2">
    <source>
        <dbReference type="Proteomes" id="UP000838756"/>
    </source>
</evidence>
<gene>
    <name evidence="1" type="primary">jg12179</name>
    <name evidence="1" type="ORF">PAEG_LOCUS12179</name>
</gene>
<keyword evidence="2" id="KW-1185">Reference proteome</keyword>
<dbReference type="EMBL" id="CAKXAJ010025054">
    <property type="protein sequence ID" value="CAH2234338.1"/>
    <property type="molecule type" value="Genomic_DNA"/>
</dbReference>
<organism evidence="1 2">
    <name type="scientific">Pararge aegeria aegeria</name>
    <dbReference type="NCBI Taxonomy" id="348720"/>
    <lineage>
        <taxon>Eukaryota</taxon>
        <taxon>Metazoa</taxon>
        <taxon>Ecdysozoa</taxon>
        <taxon>Arthropoda</taxon>
        <taxon>Hexapoda</taxon>
        <taxon>Insecta</taxon>
        <taxon>Pterygota</taxon>
        <taxon>Neoptera</taxon>
        <taxon>Endopterygota</taxon>
        <taxon>Lepidoptera</taxon>
        <taxon>Glossata</taxon>
        <taxon>Ditrysia</taxon>
        <taxon>Papilionoidea</taxon>
        <taxon>Nymphalidae</taxon>
        <taxon>Satyrinae</taxon>
        <taxon>Satyrini</taxon>
        <taxon>Parargina</taxon>
        <taxon>Pararge</taxon>
    </lineage>
</organism>
<comment type="caution">
    <text evidence="1">The sequence shown here is derived from an EMBL/GenBank/DDBJ whole genome shotgun (WGS) entry which is preliminary data.</text>
</comment>
<dbReference type="Proteomes" id="UP000838756">
    <property type="component" value="Unassembled WGS sequence"/>
</dbReference>
<sequence>MAKLSGNGRGILLKEMMHVRGPKVLKWRSHTNNRKTGPKTVNFVTPYKTYESGDSPMGRASTALSGGQVRIAPYTSNLSKLRPFKAIKISLAPTMKENIVSKPACLRDLHNVLNSCVESSNPH</sequence>
<proteinExistence type="predicted"/>
<reference evidence="1" key="1">
    <citation type="submission" date="2022-03" db="EMBL/GenBank/DDBJ databases">
        <authorList>
            <person name="Lindestad O."/>
        </authorList>
    </citation>
    <scope>NUCLEOTIDE SEQUENCE</scope>
</reference>
<evidence type="ECO:0000313" key="1">
    <source>
        <dbReference type="EMBL" id="CAH2234338.1"/>
    </source>
</evidence>
<protein>
    <submittedName>
        <fullName evidence="1">Jg12179 protein</fullName>
    </submittedName>
</protein>
<dbReference type="AlphaFoldDB" id="A0A8S4RE31"/>